<dbReference type="NCBIfam" id="TIGR00038">
    <property type="entry name" value="efp"/>
    <property type="match status" value="1"/>
</dbReference>
<dbReference type="KEGG" id="alm:AO498_09435"/>
<reference evidence="13" key="1">
    <citation type="submission" date="2015-09" db="EMBL/GenBank/DDBJ databases">
        <title>Complete sequence of Algoriphagus sp. M8-2.</title>
        <authorList>
            <person name="Shintani M."/>
        </authorList>
    </citation>
    <scope>NUCLEOTIDE SEQUENCE [LARGE SCALE GENOMIC DNA]</scope>
    <source>
        <strain evidence="13">M8-2</strain>
    </source>
</reference>
<evidence type="ECO:0000259" key="10">
    <source>
        <dbReference type="SMART" id="SM00841"/>
    </source>
</evidence>
<dbReference type="CDD" id="cd05794">
    <property type="entry name" value="S1_EF-P_repeat_2"/>
    <property type="match status" value="1"/>
</dbReference>
<dbReference type="OrthoDB" id="9801844at2"/>
<dbReference type="InterPro" id="IPR013185">
    <property type="entry name" value="Transl_elong_KOW-like"/>
</dbReference>
<dbReference type="FunFam" id="2.30.30.30:FF:000003">
    <property type="entry name" value="Elongation factor P"/>
    <property type="match status" value="1"/>
</dbReference>
<dbReference type="Pfam" id="PF09285">
    <property type="entry name" value="Elong-fact-P_C"/>
    <property type="match status" value="1"/>
</dbReference>
<dbReference type="InterPro" id="IPR020599">
    <property type="entry name" value="Transl_elong_fac_P/YeiP"/>
</dbReference>
<dbReference type="Pfam" id="PF08207">
    <property type="entry name" value="EFP_N"/>
    <property type="match status" value="1"/>
</dbReference>
<dbReference type="SUPFAM" id="SSF50104">
    <property type="entry name" value="Translation proteins SH3-like domain"/>
    <property type="match status" value="1"/>
</dbReference>
<evidence type="ECO:0000256" key="6">
    <source>
        <dbReference type="ARBA" id="ARBA00022917"/>
    </source>
</evidence>
<comment type="similarity">
    <text evidence="3 7 9">Belongs to the elongation factor P family.</text>
</comment>
<dbReference type="PROSITE" id="PS01275">
    <property type="entry name" value="EFP"/>
    <property type="match status" value="1"/>
</dbReference>
<proteinExistence type="inferred from homology"/>
<dbReference type="GO" id="GO:0005829">
    <property type="term" value="C:cytosol"/>
    <property type="evidence" value="ECO:0007669"/>
    <property type="project" value="UniProtKB-ARBA"/>
</dbReference>
<dbReference type="STRING" id="1727163.AO498_09435"/>
<reference evidence="12 13" key="2">
    <citation type="journal article" date="2016" name="Genome Announc.">
        <title>Complete Genome Sequence of Algoriphagus sp. Strain M8-2, Isolated from a Brackish Lake.</title>
        <authorList>
            <person name="Muraguchi Y."/>
            <person name="Kushimoto K."/>
            <person name="Ohtsubo Y."/>
            <person name="Suzuki T."/>
            <person name="Dohra H."/>
            <person name="Kimbara K."/>
            <person name="Shintani M."/>
        </authorList>
    </citation>
    <scope>NUCLEOTIDE SEQUENCE [LARGE SCALE GENOMIC DNA]</scope>
    <source>
        <strain evidence="12 13">M8-2</strain>
    </source>
</reference>
<evidence type="ECO:0000256" key="7">
    <source>
        <dbReference type="HAMAP-Rule" id="MF_00141"/>
    </source>
</evidence>
<dbReference type="UniPathway" id="UPA00345"/>
<evidence type="ECO:0000256" key="9">
    <source>
        <dbReference type="RuleBase" id="RU004389"/>
    </source>
</evidence>
<dbReference type="Gene3D" id="2.30.30.30">
    <property type="match status" value="1"/>
</dbReference>
<dbReference type="Proteomes" id="UP000073816">
    <property type="component" value="Chromosome"/>
</dbReference>
<evidence type="ECO:0000256" key="8">
    <source>
        <dbReference type="NCBIfam" id="TIGR00038"/>
    </source>
</evidence>
<dbReference type="InterPro" id="IPR012340">
    <property type="entry name" value="NA-bd_OB-fold"/>
</dbReference>
<dbReference type="EMBL" id="CP012836">
    <property type="protein sequence ID" value="AMQ56641.1"/>
    <property type="molecule type" value="Genomic_DNA"/>
</dbReference>
<feature type="domain" description="Translation elongation factor P/YeiP central" evidence="11">
    <location>
        <begin position="67"/>
        <end position="122"/>
    </location>
</feature>
<evidence type="ECO:0000259" key="11">
    <source>
        <dbReference type="SMART" id="SM01185"/>
    </source>
</evidence>
<sequence length="187" mass="20955">MASTADFKNGLCLEMNNDIYTIVEFQHVKPGKGAAFVRTKLKSLRSGKVLDKTFSAGEKVTTARVEKRPHQFLYKDDLGYNFMDTETFEQISLEEKLIERANLMKDGQMVDILVHAETETPLSVELPPFVELMITYTEPGIKGDTATNALKPAIVETGATVMVPLFVDQDIMIKVDTRDGSYSERVK</sequence>
<evidence type="ECO:0000256" key="2">
    <source>
        <dbReference type="ARBA" id="ARBA00004815"/>
    </source>
</evidence>
<dbReference type="PANTHER" id="PTHR30053">
    <property type="entry name" value="ELONGATION FACTOR P"/>
    <property type="match status" value="1"/>
</dbReference>
<protein>
    <recommendedName>
        <fullName evidence="7 8">Elongation factor P</fullName>
        <shortName evidence="7">EF-P</shortName>
    </recommendedName>
</protein>
<dbReference type="PANTHER" id="PTHR30053:SF12">
    <property type="entry name" value="ELONGATION FACTOR P (EF-P) FAMILY PROTEIN"/>
    <property type="match status" value="1"/>
</dbReference>
<dbReference type="PIRSF" id="PIRSF005901">
    <property type="entry name" value="EF-P"/>
    <property type="match status" value="1"/>
</dbReference>
<dbReference type="InterPro" id="IPR014722">
    <property type="entry name" value="Rib_uL2_dom2"/>
</dbReference>
<dbReference type="GO" id="GO:0003746">
    <property type="term" value="F:translation elongation factor activity"/>
    <property type="evidence" value="ECO:0007669"/>
    <property type="project" value="UniProtKB-UniRule"/>
</dbReference>
<feature type="domain" description="Elongation factor P C-terminal" evidence="10">
    <location>
        <begin position="130"/>
        <end position="185"/>
    </location>
</feature>
<evidence type="ECO:0000313" key="13">
    <source>
        <dbReference type="Proteomes" id="UP000073816"/>
    </source>
</evidence>
<evidence type="ECO:0000313" key="12">
    <source>
        <dbReference type="EMBL" id="AMQ56641.1"/>
    </source>
</evidence>
<keyword evidence="4 7" id="KW-0963">Cytoplasm</keyword>
<accession>A0A142END6</accession>
<dbReference type="GO" id="GO:0043043">
    <property type="term" value="P:peptide biosynthetic process"/>
    <property type="evidence" value="ECO:0007669"/>
    <property type="project" value="InterPro"/>
</dbReference>
<name>A0A142END6_9BACT</name>
<dbReference type="PATRIC" id="fig|1727163.4.peg.1971"/>
<keyword evidence="13" id="KW-1185">Reference proteome</keyword>
<dbReference type="CDD" id="cd04470">
    <property type="entry name" value="S1_EF-P_repeat_1"/>
    <property type="match status" value="1"/>
</dbReference>
<dbReference type="InterPro" id="IPR001059">
    <property type="entry name" value="Transl_elong_P/YeiP_cen"/>
</dbReference>
<keyword evidence="5 7" id="KW-0251">Elongation factor</keyword>
<dbReference type="Pfam" id="PF01132">
    <property type="entry name" value="EFP"/>
    <property type="match status" value="1"/>
</dbReference>
<dbReference type="Gene3D" id="2.40.50.140">
    <property type="entry name" value="Nucleic acid-binding proteins"/>
    <property type="match status" value="2"/>
</dbReference>
<dbReference type="HAMAP" id="MF_00141">
    <property type="entry name" value="EF_P"/>
    <property type="match status" value="1"/>
</dbReference>
<keyword evidence="6 7" id="KW-0648">Protein biosynthesis</keyword>
<organism evidence="12 13">
    <name type="scientific">Algoriphagus sanaruensis</name>
    <dbReference type="NCBI Taxonomy" id="1727163"/>
    <lineage>
        <taxon>Bacteria</taxon>
        <taxon>Pseudomonadati</taxon>
        <taxon>Bacteroidota</taxon>
        <taxon>Cytophagia</taxon>
        <taxon>Cytophagales</taxon>
        <taxon>Cyclobacteriaceae</taxon>
        <taxon>Algoriphagus</taxon>
    </lineage>
</organism>
<gene>
    <name evidence="7" type="primary">efp</name>
    <name evidence="12" type="ORF">AO498_09435</name>
</gene>
<dbReference type="InterPro" id="IPR013852">
    <property type="entry name" value="Transl_elong_P/YeiP_CS"/>
</dbReference>
<comment type="subcellular location">
    <subcellularLocation>
        <location evidence="1 7">Cytoplasm</location>
    </subcellularLocation>
</comment>
<evidence type="ECO:0000256" key="5">
    <source>
        <dbReference type="ARBA" id="ARBA00022768"/>
    </source>
</evidence>
<evidence type="ECO:0000256" key="3">
    <source>
        <dbReference type="ARBA" id="ARBA00009479"/>
    </source>
</evidence>
<dbReference type="InterPro" id="IPR011768">
    <property type="entry name" value="Transl_elongation_fac_P"/>
</dbReference>
<dbReference type="RefSeq" id="WP_067546524.1">
    <property type="nucleotide sequence ID" value="NZ_CP012836.1"/>
</dbReference>
<dbReference type="NCBIfam" id="NF001810">
    <property type="entry name" value="PRK00529.1"/>
    <property type="match status" value="1"/>
</dbReference>
<comment type="pathway">
    <text evidence="2 7">Protein biosynthesis; polypeptide chain elongation.</text>
</comment>
<dbReference type="InterPro" id="IPR008991">
    <property type="entry name" value="Translation_prot_SH3-like_sf"/>
</dbReference>
<dbReference type="AlphaFoldDB" id="A0A142END6"/>
<comment type="function">
    <text evidence="7">Involved in peptide bond synthesis. Stimulates efficient translation and peptide-bond synthesis on native or reconstituted 70S ribosomes in vitro. Probably functions indirectly by altering the affinity of the ribosome for aminoacyl-tRNA, thus increasing their reactivity as acceptors for peptidyl transferase.</text>
</comment>
<dbReference type="SMART" id="SM00841">
    <property type="entry name" value="Elong-fact-P_C"/>
    <property type="match status" value="1"/>
</dbReference>
<dbReference type="SMART" id="SM01185">
    <property type="entry name" value="EFP"/>
    <property type="match status" value="1"/>
</dbReference>
<evidence type="ECO:0000256" key="1">
    <source>
        <dbReference type="ARBA" id="ARBA00004496"/>
    </source>
</evidence>
<dbReference type="FunFam" id="2.40.50.140:FF:000004">
    <property type="entry name" value="Elongation factor P"/>
    <property type="match status" value="1"/>
</dbReference>
<dbReference type="SUPFAM" id="SSF50249">
    <property type="entry name" value="Nucleic acid-binding proteins"/>
    <property type="match status" value="2"/>
</dbReference>
<evidence type="ECO:0000256" key="4">
    <source>
        <dbReference type="ARBA" id="ARBA00022490"/>
    </source>
</evidence>
<dbReference type="InterPro" id="IPR015365">
    <property type="entry name" value="Elong-fact-P_C"/>
</dbReference>